<protein>
    <submittedName>
        <fullName evidence="1">Uncharacterized protein</fullName>
    </submittedName>
</protein>
<dbReference type="Proteomes" id="UP000266188">
    <property type="component" value="Unassembled WGS sequence"/>
</dbReference>
<evidence type="ECO:0000313" key="2">
    <source>
        <dbReference type="Proteomes" id="UP000266188"/>
    </source>
</evidence>
<reference evidence="2" key="1">
    <citation type="submission" date="2017-02" db="EMBL/GenBank/DDBJ databases">
        <authorList>
            <person name="Tafer H."/>
            <person name="Lopandic K."/>
        </authorList>
    </citation>
    <scope>NUCLEOTIDE SEQUENCE [LARGE SCALE GENOMIC DNA]</scope>
    <source>
        <strain evidence="2">CBS 366.77</strain>
    </source>
</reference>
<accession>A0A3A2ZUB5</accession>
<organism evidence="1 2">
    <name type="scientific">Aspergillus sclerotialis</name>
    <dbReference type="NCBI Taxonomy" id="2070753"/>
    <lineage>
        <taxon>Eukaryota</taxon>
        <taxon>Fungi</taxon>
        <taxon>Dikarya</taxon>
        <taxon>Ascomycota</taxon>
        <taxon>Pezizomycotina</taxon>
        <taxon>Eurotiomycetes</taxon>
        <taxon>Eurotiomycetidae</taxon>
        <taxon>Eurotiales</taxon>
        <taxon>Aspergillaceae</taxon>
        <taxon>Aspergillus</taxon>
        <taxon>Aspergillus subgen. Polypaecilum</taxon>
    </lineage>
</organism>
<proteinExistence type="predicted"/>
<dbReference type="AlphaFoldDB" id="A0A3A2ZUB5"/>
<name>A0A3A2ZUB5_9EURO</name>
<comment type="caution">
    <text evidence="1">The sequence shown here is derived from an EMBL/GenBank/DDBJ whole genome shotgun (WGS) entry which is preliminary data.</text>
</comment>
<keyword evidence="2" id="KW-1185">Reference proteome</keyword>
<evidence type="ECO:0000313" key="1">
    <source>
        <dbReference type="EMBL" id="RJE24977.1"/>
    </source>
</evidence>
<dbReference type="EMBL" id="MVGC01000062">
    <property type="protein sequence ID" value="RJE24977.1"/>
    <property type="molecule type" value="Genomic_DNA"/>
</dbReference>
<sequence length="354" mass="38936">MPEIIIVNDNASFTTSSSYTSGTTKPQASLLQPLRRKPTIQRFSRWVTKQISRPRLRNEQLLSPGEFEHHSKSHNEGFESREALAEIANGLESTRQKEKTDEAIYTSYAAFCDAFTSSGQRSVQVTDSIGEDGKRECSRTRVRTRNPGKKHASDVLRIEPMPTPLPAPAPAPVLDPISNISTDFVAPASPTHLDSSPIMNESQDNLISPVDSGCYPYSSSSFEACRGGVSEKVDLPEPLSPSIPLALGEKWGMNAASSPIDNKDLHNPFHVSGQNEDTFHDEAYYGTDTDTDTDHATAINRDPTPPPEILTPALYAQMSRTAIAEERKMMKAKRRWGCFSASGLRALFLKGRGN</sequence>
<gene>
    <name evidence="1" type="ORF">PHISCL_02688</name>
</gene>